<evidence type="ECO:0000313" key="4">
    <source>
        <dbReference type="Proteomes" id="UP000032141"/>
    </source>
</evidence>
<feature type="compositionally biased region" description="Polar residues" evidence="1">
    <location>
        <begin position="532"/>
        <end position="543"/>
    </location>
</feature>
<dbReference type="InterPro" id="IPR027417">
    <property type="entry name" value="P-loop_NTPase"/>
</dbReference>
<dbReference type="InterPro" id="IPR003593">
    <property type="entry name" value="AAA+_ATPase"/>
</dbReference>
<evidence type="ECO:0000313" key="3">
    <source>
        <dbReference type="EnsemblPlants" id="Bo5g003550.1"/>
    </source>
</evidence>
<dbReference type="GO" id="GO:0005778">
    <property type="term" value="C:peroxisomal membrane"/>
    <property type="evidence" value="ECO:0007669"/>
    <property type="project" value="TreeGrafter"/>
</dbReference>
<feature type="region of interest" description="Disordered" evidence="1">
    <location>
        <begin position="511"/>
        <end position="548"/>
    </location>
</feature>
<dbReference type="GO" id="GO:0016887">
    <property type="term" value="F:ATP hydrolysis activity"/>
    <property type="evidence" value="ECO:0007669"/>
    <property type="project" value="InterPro"/>
</dbReference>
<keyword evidence="4" id="KW-1185">Reference proteome</keyword>
<dbReference type="SMART" id="SM00382">
    <property type="entry name" value="AAA"/>
    <property type="match status" value="1"/>
</dbReference>
<name>A0A0D3C786_BRAOL</name>
<dbReference type="SUPFAM" id="SSF52540">
    <property type="entry name" value="P-loop containing nucleoside triphosphate hydrolases"/>
    <property type="match status" value="2"/>
</dbReference>
<dbReference type="Gene3D" id="1.10.8.60">
    <property type="match status" value="1"/>
</dbReference>
<reference evidence="3 4" key="1">
    <citation type="journal article" date="2014" name="Genome Biol.">
        <title>Transcriptome and methylome profiling reveals relics of genome dominance in the mesopolyploid Brassica oleracea.</title>
        <authorList>
            <person name="Parkin I.A."/>
            <person name="Koh C."/>
            <person name="Tang H."/>
            <person name="Robinson S.J."/>
            <person name="Kagale S."/>
            <person name="Clarke W.E."/>
            <person name="Town C.D."/>
            <person name="Nixon J."/>
            <person name="Krishnakumar V."/>
            <person name="Bidwell S.L."/>
            <person name="Denoeud F."/>
            <person name="Belcram H."/>
            <person name="Links M.G."/>
            <person name="Just J."/>
            <person name="Clarke C."/>
            <person name="Bender T."/>
            <person name="Huebert T."/>
            <person name="Mason A.S."/>
            <person name="Pires J.C."/>
            <person name="Barker G."/>
            <person name="Moore J."/>
            <person name="Walley P.G."/>
            <person name="Manoli S."/>
            <person name="Batley J."/>
            <person name="Edwards D."/>
            <person name="Nelson M.N."/>
            <person name="Wang X."/>
            <person name="Paterson A.H."/>
            <person name="King G."/>
            <person name="Bancroft I."/>
            <person name="Chalhoub B."/>
            <person name="Sharpe A.G."/>
        </authorList>
    </citation>
    <scope>NUCLEOTIDE SEQUENCE</scope>
    <source>
        <strain evidence="3 4">cv. TO1000</strain>
    </source>
</reference>
<dbReference type="InterPro" id="IPR003959">
    <property type="entry name" value="ATPase_AAA_core"/>
</dbReference>
<protein>
    <recommendedName>
        <fullName evidence="2">AAA+ ATPase domain-containing protein</fullName>
    </recommendedName>
</protein>
<dbReference type="STRING" id="109376.A0A0D3C786"/>
<sequence length="849" mass="93097">MVERRSPLVLSSTRATLRSVLNSLQPVASGGARASNSDGIRLPAGILRWQRDGVNDSDSKFDSFDDSALVGLSTQETFHQRRLFGKVVINNIDIGIQRIAQVVVLDPPPKTTTLDDASLVLDSLHTMLVFPTYDLMMMTQQLLAQESLVHRGNEVLEKYFVAKFDEGESAVGGSKIGLELEPVSEAPGQMSRGGVFRVYIDWNCGSSICIPCSGRLCSKSEDYIYFKVIAMEPSNERFLRVNHYQTALVLGGTVSSGLPPDLLVSRSKVPMPLQEDAVNVLASVLSPPLCPSALSLKLRLCQGCGKRIVVNYVARRLGLHVVEYSCHSLLSSSERKTSTALAQTFNMARRFRPTILLLRHFDVFKNLGSQDGSQGDRVGVASEIASVIRELTEPVSNGEYSSMEEESNDNSSVDEVGKFRGHQVLLIASTESTEGLSPTIRRCFSHEIRMGSLNDEQRSEMLSQSLQGVSQLLNTSSDEFVKELVGQTSGFLPRDLLALVADAGANLFNSKESETEKMNSLSGDPVGDDVDQSSQLDKSNETLTPKADFTKALDRSKKRNASALGAPKVPNVKWDDVGGLEDVKTSILDTVQLPLLHKDLFSSGLRKRSGVLLYGPPGTGKVNFTCKSCGDRVLFKFPERKKARSARPCVIFFDELDSLAPARGASGDSGGVMDRVVSQMLAEIDGLSDSSQDLFIIGANNRPDLIDPALLRPGRFDKLLYVGVNADATYIERVLKALTRKFKLSEDVSLYSVAKKCPSTFTGADMYALCADAWFQAAKRKVRKRGLTLFKDCLELRFRGVSLPEDDPDSVVVEYVDFIKAMDQLSPSLSISELKKYEALRDQFEGRSS</sequence>
<dbReference type="GO" id="GO:0016558">
    <property type="term" value="P:protein import into peroxisome matrix"/>
    <property type="evidence" value="ECO:0007669"/>
    <property type="project" value="TreeGrafter"/>
</dbReference>
<dbReference type="OMA" id="PRDIFFI"/>
<dbReference type="InterPro" id="IPR050168">
    <property type="entry name" value="AAA_ATPase_domain"/>
</dbReference>
<dbReference type="Proteomes" id="UP000032141">
    <property type="component" value="Chromosome C5"/>
</dbReference>
<evidence type="ECO:0000256" key="1">
    <source>
        <dbReference type="SAM" id="MobiDB-lite"/>
    </source>
</evidence>
<dbReference type="HOGENOM" id="CLU_000688_0_8_1"/>
<dbReference type="AlphaFoldDB" id="A0A0D3C786"/>
<dbReference type="FunFam" id="3.40.50.300:FF:001716">
    <property type="entry name" value="Peroxisome biogenesis protein 6"/>
    <property type="match status" value="1"/>
</dbReference>
<dbReference type="eggNOG" id="KOG0736">
    <property type="taxonomic scope" value="Eukaryota"/>
</dbReference>
<dbReference type="Pfam" id="PF00004">
    <property type="entry name" value="AAA"/>
    <property type="match status" value="2"/>
</dbReference>
<dbReference type="GO" id="GO:0005829">
    <property type="term" value="C:cytosol"/>
    <property type="evidence" value="ECO:0007669"/>
    <property type="project" value="TreeGrafter"/>
</dbReference>
<dbReference type="PANTHER" id="PTHR23077">
    <property type="entry name" value="AAA-FAMILY ATPASE"/>
    <property type="match status" value="1"/>
</dbReference>
<organism evidence="3 4">
    <name type="scientific">Brassica oleracea var. oleracea</name>
    <dbReference type="NCBI Taxonomy" id="109376"/>
    <lineage>
        <taxon>Eukaryota</taxon>
        <taxon>Viridiplantae</taxon>
        <taxon>Streptophyta</taxon>
        <taxon>Embryophyta</taxon>
        <taxon>Tracheophyta</taxon>
        <taxon>Spermatophyta</taxon>
        <taxon>Magnoliopsida</taxon>
        <taxon>eudicotyledons</taxon>
        <taxon>Gunneridae</taxon>
        <taxon>Pentapetalae</taxon>
        <taxon>rosids</taxon>
        <taxon>malvids</taxon>
        <taxon>Brassicales</taxon>
        <taxon>Brassicaceae</taxon>
        <taxon>Brassiceae</taxon>
        <taxon>Brassica</taxon>
    </lineage>
</organism>
<proteinExistence type="predicted"/>
<dbReference type="Gramene" id="Bo5g003550.1">
    <property type="protein sequence ID" value="Bo5g003550.1"/>
    <property type="gene ID" value="Bo5g003550"/>
</dbReference>
<dbReference type="EnsemblPlants" id="Bo5g003550.1">
    <property type="protein sequence ID" value="Bo5g003550.1"/>
    <property type="gene ID" value="Bo5g003550"/>
</dbReference>
<dbReference type="PANTHER" id="PTHR23077:SF9">
    <property type="entry name" value="PEROXISOMAL ATPASE PEX6"/>
    <property type="match status" value="1"/>
</dbReference>
<dbReference type="Gene3D" id="3.40.50.300">
    <property type="entry name" value="P-loop containing nucleotide triphosphate hydrolases"/>
    <property type="match status" value="3"/>
</dbReference>
<dbReference type="GO" id="GO:0005524">
    <property type="term" value="F:ATP binding"/>
    <property type="evidence" value="ECO:0007669"/>
    <property type="project" value="InterPro"/>
</dbReference>
<accession>A0A0D3C786</accession>
<reference evidence="3" key="2">
    <citation type="submission" date="2015-03" db="UniProtKB">
        <authorList>
            <consortium name="EnsemblPlants"/>
        </authorList>
    </citation>
    <scope>IDENTIFICATION</scope>
</reference>
<evidence type="ECO:0000259" key="2">
    <source>
        <dbReference type="SMART" id="SM00382"/>
    </source>
</evidence>
<feature type="domain" description="AAA+ ATPase" evidence="2">
    <location>
        <begin position="607"/>
        <end position="727"/>
    </location>
</feature>